<name>A0A482J358_9BURK</name>
<evidence type="ECO:0000313" key="2">
    <source>
        <dbReference type="EMBL" id="QBP13524.1"/>
    </source>
</evidence>
<dbReference type="AlphaFoldDB" id="A0A482J358"/>
<feature type="region of interest" description="Disordered" evidence="1">
    <location>
        <begin position="507"/>
        <end position="531"/>
    </location>
</feature>
<dbReference type="EMBL" id="CP037901">
    <property type="protein sequence ID" value="QBP13524.1"/>
    <property type="molecule type" value="Genomic_DNA"/>
</dbReference>
<gene>
    <name evidence="2" type="ORF">DDF84_028405</name>
</gene>
<evidence type="ECO:0000313" key="3">
    <source>
        <dbReference type="Proteomes" id="UP000253772"/>
    </source>
</evidence>
<dbReference type="OrthoDB" id="470139at2"/>
<organism evidence="2 3">
    <name type="scientific">Cupriavidus metallidurans</name>
    <dbReference type="NCBI Taxonomy" id="119219"/>
    <lineage>
        <taxon>Bacteria</taxon>
        <taxon>Pseudomonadati</taxon>
        <taxon>Pseudomonadota</taxon>
        <taxon>Betaproteobacteria</taxon>
        <taxon>Burkholderiales</taxon>
        <taxon>Burkholderiaceae</taxon>
        <taxon>Cupriavidus</taxon>
    </lineage>
</organism>
<accession>A0A482J358</accession>
<dbReference type="Proteomes" id="UP000253772">
    <property type="component" value="Chromosome c2"/>
</dbReference>
<evidence type="ECO:0000256" key="1">
    <source>
        <dbReference type="SAM" id="MobiDB-lite"/>
    </source>
</evidence>
<sequence length="531" mass="57716">MSKHLLGTLLPIQPEELCSAFAARAAKILLASSQVGRAQIATLAHCTDAPLFGTELEAVSAILQAQAKPPLQLAYQHSFLPLAMAFEAPHVGQLLLRDALLGPDHQAVKLLRASLHAFILKPGVCRSCLREQLQSLGMGIWLRQGMLLGWEMCLIHQEPIQRLCPDCARTDRARRLPLAPSARCLCGKSLRVDRHVAARESEWLEVAKDLQAVLAADPMRVNGPALQSLICQHGRSLASCDTAPGHCSCHREPDADLGAGNRLHLRGAGETSRARVVHGHGLSGSPLVNIMALRTLFGSARAALALLPVAGAASDPGKLPAAALQQTLTPDAERLALDQAMALALKARAPHLRLSDLELAWRDELTYLTLFASPWLTANFSSTERRQARWEVTDARYAQHVHDKAAALHRDLHAPPITMKLLLEGVVRYATYTTQRARLPKLVAALEAEAESGEAWKRRHLLIKLTDHPALATGALDLSSSEIDALTPTQLESKLIWITRRIREANTERGARKGAATPSQKSPARAGHGRR</sequence>
<dbReference type="RefSeq" id="WP_017511013.1">
    <property type="nucleotide sequence ID" value="NZ_CP037901.1"/>
</dbReference>
<protein>
    <submittedName>
        <fullName evidence="2">Uncharacterized protein</fullName>
    </submittedName>
</protein>
<proteinExistence type="predicted"/>
<reference evidence="2 3" key="1">
    <citation type="submission" date="2019-03" db="EMBL/GenBank/DDBJ databases">
        <title>Comparative insights into the high quality Complete genome sequence of highly metal resistant Cupriavidus metallidurans strain BS1 isolated from a gold-copper mine.</title>
        <authorList>
            <person name="Mazhar H.S."/>
            <person name="Rensing C."/>
        </authorList>
    </citation>
    <scope>NUCLEOTIDE SEQUENCE [LARGE SCALE GENOMIC DNA]</scope>
    <source>
        <strain evidence="2 3">BS1</strain>
    </source>
</reference>